<evidence type="ECO:0000256" key="1">
    <source>
        <dbReference type="SAM" id="Phobius"/>
    </source>
</evidence>
<accession>A0A016WEE5</accession>
<protein>
    <submittedName>
        <fullName evidence="2">Uncharacterized protein</fullName>
    </submittedName>
</protein>
<proteinExistence type="predicted"/>
<comment type="caution">
    <text evidence="2">The sequence shown here is derived from an EMBL/GenBank/DDBJ whole genome shotgun (WGS) entry which is preliminary data.</text>
</comment>
<keyword evidence="3" id="KW-1185">Reference proteome</keyword>
<keyword evidence="1" id="KW-1133">Transmembrane helix</keyword>
<dbReference type="Proteomes" id="UP000024635">
    <property type="component" value="Unassembled WGS sequence"/>
</dbReference>
<evidence type="ECO:0000313" key="3">
    <source>
        <dbReference type="Proteomes" id="UP000024635"/>
    </source>
</evidence>
<keyword evidence="1" id="KW-0472">Membrane</keyword>
<name>A0A016WEE5_9BILA</name>
<keyword evidence="1" id="KW-0812">Transmembrane</keyword>
<reference evidence="3" key="1">
    <citation type="journal article" date="2015" name="Nat. Genet.">
        <title>The genome and transcriptome of the zoonotic hookworm Ancylostoma ceylanicum identify infection-specific gene families.</title>
        <authorList>
            <person name="Schwarz E.M."/>
            <person name="Hu Y."/>
            <person name="Antoshechkin I."/>
            <person name="Miller M.M."/>
            <person name="Sternberg P.W."/>
            <person name="Aroian R.V."/>
        </authorList>
    </citation>
    <scope>NUCLEOTIDE SEQUENCE</scope>
    <source>
        <strain evidence="3">HY135</strain>
    </source>
</reference>
<gene>
    <name evidence="2" type="primary">Acey_s0753.g2071</name>
    <name evidence="2" type="ORF">Y032_0753g2071</name>
</gene>
<dbReference type="EMBL" id="JARK01000353">
    <property type="protein sequence ID" value="EYC37971.1"/>
    <property type="molecule type" value="Genomic_DNA"/>
</dbReference>
<feature type="transmembrane region" description="Helical" evidence="1">
    <location>
        <begin position="47"/>
        <end position="66"/>
    </location>
</feature>
<organism evidence="2 3">
    <name type="scientific">Ancylostoma ceylanicum</name>
    <dbReference type="NCBI Taxonomy" id="53326"/>
    <lineage>
        <taxon>Eukaryota</taxon>
        <taxon>Metazoa</taxon>
        <taxon>Ecdysozoa</taxon>
        <taxon>Nematoda</taxon>
        <taxon>Chromadorea</taxon>
        <taxon>Rhabditida</taxon>
        <taxon>Rhabditina</taxon>
        <taxon>Rhabditomorpha</taxon>
        <taxon>Strongyloidea</taxon>
        <taxon>Ancylostomatidae</taxon>
        <taxon>Ancylostomatinae</taxon>
        <taxon>Ancylostoma</taxon>
    </lineage>
</organism>
<dbReference type="AlphaFoldDB" id="A0A016WEE5"/>
<sequence>MLEMPFANLSPLASLASKPLAQPCYRLTEFQFLRNTRTANQKMKATILLLFHIVMLITEITPQWVYPNYGYPYYCYPYGGGFGVDPITGAIQGAIEGGLMGLLMGKK</sequence>
<feature type="transmembrane region" description="Helical" evidence="1">
    <location>
        <begin position="86"/>
        <end position="105"/>
    </location>
</feature>
<evidence type="ECO:0000313" key="2">
    <source>
        <dbReference type="EMBL" id="EYC37971.1"/>
    </source>
</evidence>